<reference evidence="2 3" key="1">
    <citation type="submission" date="2018-12" db="EMBL/GenBank/DDBJ databases">
        <authorList>
            <person name="Sun L."/>
            <person name="Chen Z."/>
        </authorList>
    </citation>
    <scope>NUCLEOTIDE SEQUENCE [LARGE SCALE GENOMIC DNA]</scope>
    <source>
        <strain evidence="2 3">LMG 29736</strain>
    </source>
</reference>
<protein>
    <submittedName>
        <fullName evidence="2">Uncharacterized protein</fullName>
    </submittedName>
</protein>
<evidence type="ECO:0000313" key="3">
    <source>
        <dbReference type="Proteomes" id="UP000287296"/>
    </source>
</evidence>
<organism evidence="2 3">
    <name type="scientific">Siminovitchia terrae</name>
    <name type="common">Bacillus terrae</name>
    <dbReference type="NCBI Taxonomy" id="1914933"/>
    <lineage>
        <taxon>Bacteria</taxon>
        <taxon>Bacillati</taxon>
        <taxon>Bacillota</taxon>
        <taxon>Bacilli</taxon>
        <taxon>Bacillales</taxon>
        <taxon>Bacillaceae</taxon>
        <taxon>Siminovitchia</taxon>
    </lineage>
</organism>
<feature type="compositionally biased region" description="Basic and acidic residues" evidence="1">
    <location>
        <begin position="53"/>
        <end position="69"/>
    </location>
</feature>
<feature type="compositionally biased region" description="Basic residues" evidence="1">
    <location>
        <begin position="70"/>
        <end position="79"/>
    </location>
</feature>
<evidence type="ECO:0000313" key="2">
    <source>
        <dbReference type="EMBL" id="RST61564.1"/>
    </source>
</evidence>
<feature type="region of interest" description="Disordered" evidence="1">
    <location>
        <begin position="53"/>
        <end position="79"/>
    </location>
</feature>
<name>A0A429XDN3_SIMTE</name>
<proteinExistence type="predicted"/>
<dbReference type="EMBL" id="QYTW02000001">
    <property type="protein sequence ID" value="RST61564.1"/>
    <property type="molecule type" value="Genomic_DNA"/>
</dbReference>
<comment type="caution">
    <text evidence="2">The sequence shown here is derived from an EMBL/GenBank/DDBJ whole genome shotgun (WGS) entry which is preliminary data.</text>
</comment>
<dbReference type="AlphaFoldDB" id="A0A429XDN3"/>
<sequence length="79" mass="9533">MSEKVKNRANFRIIERKSEESSEFQDYRAKRPKIERISGLLSEKVKNRANFRIIERKSQKSSEPRDYRAKKPKIVRTHK</sequence>
<accession>A0A429XDN3</accession>
<dbReference type="Proteomes" id="UP000287296">
    <property type="component" value="Unassembled WGS sequence"/>
</dbReference>
<dbReference type="RefSeq" id="WP_143253740.1">
    <property type="nucleotide sequence ID" value="NZ_QYTW02000001.1"/>
</dbReference>
<gene>
    <name evidence="2" type="ORF">D5F11_001425</name>
</gene>
<evidence type="ECO:0000256" key="1">
    <source>
        <dbReference type="SAM" id="MobiDB-lite"/>
    </source>
</evidence>